<keyword evidence="1" id="KW-0175">Coiled coil</keyword>
<feature type="coiled-coil region" evidence="1">
    <location>
        <begin position="84"/>
        <end position="118"/>
    </location>
</feature>
<accession>A0A5K7WZ82</accession>
<name>A0A5K7WZ82_9BACL</name>
<reference evidence="2 3" key="1">
    <citation type="submission" date="2019-09" db="EMBL/GenBank/DDBJ databases">
        <title>Complete genome sequence of Sporolactobacillus terrae 70-3.</title>
        <authorList>
            <person name="Tanaka N."/>
            <person name="Shiwa Y."/>
            <person name="Fujita N."/>
            <person name="Tanasupawat S."/>
        </authorList>
    </citation>
    <scope>NUCLEOTIDE SEQUENCE [LARGE SCALE GENOMIC DNA]</scope>
    <source>
        <strain evidence="2 3">70-3</strain>
    </source>
</reference>
<proteinExistence type="predicted"/>
<feature type="coiled-coil region" evidence="1">
    <location>
        <begin position="284"/>
        <end position="311"/>
    </location>
</feature>
<gene>
    <name evidence="2" type="ORF">St703_04850</name>
</gene>
<evidence type="ECO:0000313" key="2">
    <source>
        <dbReference type="EMBL" id="BBN97780.1"/>
    </source>
</evidence>
<dbReference type="EMBL" id="AP021853">
    <property type="protein sequence ID" value="BBN97780.1"/>
    <property type="molecule type" value="Genomic_DNA"/>
</dbReference>
<evidence type="ECO:0000313" key="3">
    <source>
        <dbReference type="Proteomes" id="UP000326951"/>
    </source>
</evidence>
<evidence type="ECO:0000256" key="1">
    <source>
        <dbReference type="SAM" id="Coils"/>
    </source>
</evidence>
<sequence length="312" mass="35959">MFDSFNQELQEIKEQVKNKKKWEAQLARLKDAAQQQEQKWARLQATLTKEQKDVTRMETLSVPTILYTLIGRKLEKIDKEKQEAITAQLKEQEARRTLEDMKKEQAELAEKLKQVAGADTRYEAWMQHKEQLIHDTASPISKALYQLLDQEADLHAGLKEHKEAIAAGQQAHEALKHAQASLDTAKNWSNLDLFGGGFISTAMKHERMDGARGDIHDAQQALRRFEKELSDVTGASLSELESDGLLTFADYFFDNVVTDWMVHTKIQKSSEQIERILQQIAQLLDPLRQQSADLKKKLEETEKRRTKMIENY</sequence>
<feature type="coiled-coil region" evidence="1">
    <location>
        <begin position="208"/>
        <end position="235"/>
    </location>
</feature>
<dbReference type="Proteomes" id="UP000326951">
    <property type="component" value="Chromosome"/>
</dbReference>
<dbReference type="RefSeq" id="WP_152080181.1">
    <property type="nucleotide sequence ID" value="NZ_AP021853.1"/>
</dbReference>
<dbReference type="AlphaFoldDB" id="A0A5K7WZ82"/>
<feature type="coiled-coil region" evidence="1">
    <location>
        <begin position="5"/>
        <end position="46"/>
    </location>
</feature>
<protein>
    <submittedName>
        <fullName evidence="2">Uncharacterized protein</fullName>
    </submittedName>
</protein>
<organism evidence="2 3">
    <name type="scientific">Sporolactobacillus terrae</name>
    <dbReference type="NCBI Taxonomy" id="269673"/>
    <lineage>
        <taxon>Bacteria</taxon>
        <taxon>Bacillati</taxon>
        <taxon>Bacillota</taxon>
        <taxon>Bacilli</taxon>
        <taxon>Bacillales</taxon>
        <taxon>Sporolactobacillaceae</taxon>
        <taxon>Sporolactobacillus</taxon>
    </lineage>
</organism>